<evidence type="ECO:0000313" key="4">
    <source>
        <dbReference type="Proteomes" id="UP001055153"/>
    </source>
</evidence>
<reference evidence="3" key="2">
    <citation type="submission" date="2021-08" db="EMBL/GenBank/DDBJ databases">
        <authorList>
            <person name="Tani A."/>
            <person name="Ola A."/>
            <person name="Ogura Y."/>
            <person name="Katsura K."/>
            <person name="Hayashi T."/>
        </authorList>
    </citation>
    <scope>NUCLEOTIDE SEQUENCE</scope>
    <source>
        <strain evidence="3">DSM 17168</strain>
    </source>
</reference>
<sequence length="91" mass="8852">MRATSMALAAAMAFATPALAQAVVETVPAAPGAPVVIVPETTGTVVVPVVPSRPLPPTEAASDYDSAKGSNAANPSRMAPNLGGTSGGPAR</sequence>
<protein>
    <submittedName>
        <fullName evidence="3">Uncharacterized protein</fullName>
    </submittedName>
</protein>
<dbReference type="Proteomes" id="UP001055153">
    <property type="component" value="Unassembled WGS sequence"/>
</dbReference>
<keyword evidence="2" id="KW-0732">Signal</keyword>
<feature type="region of interest" description="Disordered" evidence="1">
    <location>
        <begin position="49"/>
        <end position="91"/>
    </location>
</feature>
<accession>A0ABQ4SDV8</accession>
<organism evidence="3 4">
    <name type="scientific">Methylobacterium isbiliense</name>
    <dbReference type="NCBI Taxonomy" id="315478"/>
    <lineage>
        <taxon>Bacteria</taxon>
        <taxon>Pseudomonadati</taxon>
        <taxon>Pseudomonadota</taxon>
        <taxon>Alphaproteobacteria</taxon>
        <taxon>Hyphomicrobiales</taxon>
        <taxon>Methylobacteriaceae</taxon>
        <taxon>Methylobacterium</taxon>
    </lineage>
</organism>
<name>A0ABQ4SDV8_9HYPH</name>
<feature type="chain" id="PRO_5046108781" evidence="2">
    <location>
        <begin position="21"/>
        <end position="91"/>
    </location>
</feature>
<proteinExistence type="predicted"/>
<feature type="signal peptide" evidence="2">
    <location>
        <begin position="1"/>
        <end position="20"/>
    </location>
</feature>
<evidence type="ECO:0000313" key="3">
    <source>
        <dbReference type="EMBL" id="GJE01252.1"/>
    </source>
</evidence>
<comment type="caution">
    <text evidence="3">The sequence shown here is derived from an EMBL/GenBank/DDBJ whole genome shotgun (WGS) entry which is preliminary data.</text>
</comment>
<gene>
    <name evidence="3" type="ORF">GMJLKIPL_3182</name>
</gene>
<dbReference type="EMBL" id="BPQQ01000035">
    <property type="protein sequence ID" value="GJE01252.1"/>
    <property type="molecule type" value="Genomic_DNA"/>
</dbReference>
<evidence type="ECO:0000256" key="1">
    <source>
        <dbReference type="SAM" id="MobiDB-lite"/>
    </source>
</evidence>
<evidence type="ECO:0000256" key="2">
    <source>
        <dbReference type="SAM" id="SignalP"/>
    </source>
</evidence>
<dbReference type="RefSeq" id="WP_238236059.1">
    <property type="nucleotide sequence ID" value="NZ_BPQQ01000035.1"/>
</dbReference>
<keyword evidence="4" id="KW-1185">Reference proteome</keyword>
<reference evidence="3" key="1">
    <citation type="journal article" date="2021" name="Front. Microbiol.">
        <title>Comprehensive Comparative Genomics and Phenotyping of Methylobacterium Species.</title>
        <authorList>
            <person name="Alessa O."/>
            <person name="Ogura Y."/>
            <person name="Fujitani Y."/>
            <person name="Takami H."/>
            <person name="Hayashi T."/>
            <person name="Sahin N."/>
            <person name="Tani A."/>
        </authorList>
    </citation>
    <scope>NUCLEOTIDE SEQUENCE</scope>
    <source>
        <strain evidence="3">DSM 17168</strain>
    </source>
</reference>